<gene>
    <name evidence="12" type="ORF">E2562_029949</name>
</gene>
<keyword evidence="13" id="KW-1185">Reference proteome</keyword>
<dbReference type="Gene3D" id="1.10.8.430">
    <property type="entry name" value="Helical domain of apoptotic protease-activating factors"/>
    <property type="match status" value="1"/>
</dbReference>
<dbReference type="SUPFAM" id="SSF52058">
    <property type="entry name" value="L domain-like"/>
    <property type="match status" value="1"/>
</dbReference>
<comment type="caution">
    <text evidence="12">The sequence shown here is derived from an EMBL/GenBank/DDBJ whole genome shotgun (WGS) entry which is preliminary data.</text>
</comment>
<dbReference type="InterPro" id="IPR036388">
    <property type="entry name" value="WH-like_DNA-bd_sf"/>
</dbReference>
<organism evidence="12 13">
    <name type="scientific">Oryza meyeriana var. granulata</name>
    <dbReference type="NCBI Taxonomy" id="110450"/>
    <lineage>
        <taxon>Eukaryota</taxon>
        <taxon>Viridiplantae</taxon>
        <taxon>Streptophyta</taxon>
        <taxon>Embryophyta</taxon>
        <taxon>Tracheophyta</taxon>
        <taxon>Spermatophyta</taxon>
        <taxon>Magnoliopsida</taxon>
        <taxon>Liliopsida</taxon>
        <taxon>Poales</taxon>
        <taxon>Poaceae</taxon>
        <taxon>BOP clade</taxon>
        <taxon>Oryzoideae</taxon>
        <taxon>Oryzeae</taxon>
        <taxon>Oryzinae</taxon>
        <taxon>Oryza</taxon>
        <taxon>Oryza meyeriana</taxon>
    </lineage>
</organism>
<dbReference type="SUPFAM" id="SSF52540">
    <property type="entry name" value="P-loop containing nucleoside triphosphate hydrolases"/>
    <property type="match status" value="1"/>
</dbReference>
<dbReference type="FunFam" id="1.10.10.10:FF:000322">
    <property type="entry name" value="Probable disease resistance protein At1g63360"/>
    <property type="match status" value="1"/>
</dbReference>
<keyword evidence="6" id="KW-0067">ATP-binding</keyword>
<dbReference type="AlphaFoldDB" id="A0A6G1CUL1"/>
<dbReference type="GO" id="GO:0043531">
    <property type="term" value="F:ADP binding"/>
    <property type="evidence" value="ECO:0007669"/>
    <property type="project" value="InterPro"/>
</dbReference>
<evidence type="ECO:0000313" key="12">
    <source>
        <dbReference type="EMBL" id="KAF0903856.1"/>
    </source>
</evidence>
<dbReference type="PANTHER" id="PTHR36766">
    <property type="entry name" value="PLANT BROAD-SPECTRUM MILDEW RESISTANCE PROTEIN RPW8"/>
    <property type="match status" value="1"/>
</dbReference>
<dbReference type="Pfam" id="PF23598">
    <property type="entry name" value="LRR_14"/>
    <property type="match status" value="1"/>
</dbReference>
<sequence length="827" mass="93853">MADVIISSFAISVLEKASSIGTDWAVSEIKSAWNVKKELGKLERSLRSICAVLRDAECKQSTSHALQQWLDNLKDAVYDIDDVLDDVSTEALEQKVHKGFINRTRHLLTYPLKLSHKIKEVREKLDEIAANRAQFGLTEQPIDVQAARRSNRETHSFLTEPEIFGRDEAKADIIKIVLRAADSYTLSVLPIIGLGGIGKTALAKLVYNDAEINRKFDKKLWACVSDVFHKKKILDDIIQSGTGESSKQLNLEVVQSKLRMLLQERRYFLVLDDMWNDKVTDWEELRSLLSSGRRGSVIIVTTRNRNVASVVKTIEPYDVDKLPLDECMKIFVRYAFRSDCEDQQLLKIGKSIVENCCGVPLAAKTLGSLLSSCRDVEEWQCIMEENLWNMEQCKDDILPVLKVSYDALPPYLKECFSCLSIFRKDHWIYPEISIMLWIALGLIHTSGEKNQVQTAEKYFKELLGRSLLQDYDTLNGETICCKMHDLIHDLAISVSRKERAIVCWEKVAVSESVRHIVWDREELSTTLKFPSQLRKACKARSFAIRDRRVAVSKSFLDDVFSNFRLLRALTFVSVEFEELPSSVGSLKHLKYLHMSFNGRIKSLPNSLCKLVNLQTLYLLHCYQLEELPINVHQLVNLIYLNLTSKQKYLFKTGLCAWSSLLFLKLSHCVELTSLEEGFGSLTALRELVIWECPKLASLPSTMRQISATLQKLGIYSCEELDLMEPAEALSGLTSLRSLTLAGLPKLVGFPESFKSAASSLLYVQIEACEGLEKLPSCIVEFTSLREVRIDDCPVLTTRCGDVSGEDYHLICHVPEIYIDDILLPKEA</sequence>
<dbReference type="GO" id="GO:0005524">
    <property type="term" value="F:ATP binding"/>
    <property type="evidence" value="ECO:0007669"/>
    <property type="project" value="UniProtKB-KW"/>
</dbReference>
<dbReference type="InterPro" id="IPR058922">
    <property type="entry name" value="WHD_DRP"/>
</dbReference>
<dbReference type="GO" id="GO:0009626">
    <property type="term" value="P:plant-type hypersensitive response"/>
    <property type="evidence" value="ECO:0007669"/>
    <property type="project" value="UniProtKB-ARBA"/>
</dbReference>
<evidence type="ECO:0000256" key="5">
    <source>
        <dbReference type="ARBA" id="ARBA00022821"/>
    </source>
</evidence>
<feature type="domain" description="Disease resistance protein winged helix" evidence="10">
    <location>
        <begin position="421"/>
        <end position="491"/>
    </location>
</feature>
<dbReference type="PANTHER" id="PTHR36766:SF57">
    <property type="entry name" value="DISEASE RESISTANCE PROTEIN RGA1"/>
    <property type="match status" value="1"/>
</dbReference>
<proteinExistence type="inferred from homology"/>
<evidence type="ECO:0000313" key="13">
    <source>
        <dbReference type="Proteomes" id="UP000479710"/>
    </source>
</evidence>
<feature type="domain" description="Disease resistance R13L4/SHOC-2-like LRR" evidence="11">
    <location>
        <begin position="558"/>
        <end position="766"/>
    </location>
</feature>
<keyword evidence="5" id="KW-0611">Plant defense</keyword>
<evidence type="ECO:0000256" key="2">
    <source>
        <dbReference type="ARBA" id="ARBA00022614"/>
    </source>
</evidence>
<dbReference type="InterPro" id="IPR055414">
    <property type="entry name" value="LRR_R13L4/SHOC2-like"/>
</dbReference>
<dbReference type="EMBL" id="SPHZ02000008">
    <property type="protein sequence ID" value="KAF0903857.1"/>
    <property type="molecule type" value="Genomic_DNA"/>
</dbReference>
<evidence type="ECO:0000259" key="8">
    <source>
        <dbReference type="Pfam" id="PF00931"/>
    </source>
</evidence>
<dbReference type="InterPro" id="IPR027417">
    <property type="entry name" value="P-loop_NTPase"/>
</dbReference>
<dbReference type="Pfam" id="PF23559">
    <property type="entry name" value="WHD_DRP"/>
    <property type="match status" value="1"/>
</dbReference>
<dbReference type="Pfam" id="PF00931">
    <property type="entry name" value="NB-ARC"/>
    <property type="match status" value="1"/>
</dbReference>
<dbReference type="Pfam" id="PF18052">
    <property type="entry name" value="Rx_N"/>
    <property type="match status" value="1"/>
</dbReference>
<comment type="similarity">
    <text evidence="1">Belongs to the disease resistance NB-LRR family.</text>
</comment>
<dbReference type="GO" id="GO:0002758">
    <property type="term" value="P:innate immune response-activating signaling pathway"/>
    <property type="evidence" value="ECO:0007669"/>
    <property type="project" value="UniProtKB-ARBA"/>
</dbReference>
<dbReference type="Gene3D" id="1.10.10.10">
    <property type="entry name" value="Winged helix-like DNA-binding domain superfamily/Winged helix DNA-binding domain"/>
    <property type="match status" value="1"/>
</dbReference>
<dbReference type="Gene3D" id="1.20.5.4130">
    <property type="match status" value="1"/>
</dbReference>
<feature type="domain" description="Disease resistance N-terminal" evidence="9">
    <location>
        <begin position="23"/>
        <end position="101"/>
    </location>
</feature>
<evidence type="ECO:0000256" key="6">
    <source>
        <dbReference type="ARBA" id="ARBA00022840"/>
    </source>
</evidence>
<dbReference type="Proteomes" id="UP000479710">
    <property type="component" value="Unassembled WGS sequence"/>
</dbReference>
<keyword evidence="7" id="KW-0175">Coiled coil</keyword>
<evidence type="ECO:0000256" key="4">
    <source>
        <dbReference type="ARBA" id="ARBA00022741"/>
    </source>
</evidence>
<keyword evidence="2" id="KW-0433">Leucine-rich repeat</keyword>
<keyword evidence="3" id="KW-0677">Repeat</keyword>
<evidence type="ECO:0000259" key="11">
    <source>
        <dbReference type="Pfam" id="PF23598"/>
    </source>
</evidence>
<dbReference type="InterPro" id="IPR032675">
    <property type="entry name" value="LRR_dom_sf"/>
</dbReference>
<dbReference type="PRINTS" id="PR00364">
    <property type="entry name" value="DISEASERSIST"/>
</dbReference>
<dbReference type="InterPro" id="IPR041118">
    <property type="entry name" value="Rx_N"/>
</dbReference>
<dbReference type="GO" id="GO:0042742">
    <property type="term" value="P:defense response to bacterium"/>
    <property type="evidence" value="ECO:0007669"/>
    <property type="project" value="UniProtKB-ARBA"/>
</dbReference>
<reference evidence="12 13" key="1">
    <citation type="submission" date="2019-11" db="EMBL/GenBank/DDBJ databases">
        <title>Whole genome sequence of Oryza granulata.</title>
        <authorList>
            <person name="Li W."/>
        </authorList>
    </citation>
    <scope>NUCLEOTIDE SEQUENCE [LARGE SCALE GENOMIC DNA]</scope>
    <source>
        <strain evidence="13">cv. Menghai</strain>
        <tissue evidence="12">Leaf</tissue>
    </source>
</reference>
<accession>A0A6G1CUL1</accession>
<evidence type="ECO:0000259" key="9">
    <source>
        <dbReference type="Pfam" id="PF18052"/>
    </source>
</evidence>
<evidence type="ECO:0000256" key="3">
    <source>
        <dbReference type="ARBA" id="ARBA00022737"/>
    </source>
</evidence>
<dbReference type="FunFam" id="3.40.50.300:FF:001091">
    <property type="entry name" value="Probable disease resistance protein At1g61300"/>
    <property type="match status" value="1"/>
</dbReference>
<keyword evidence="4" id="KW-0547">Nucleotide-binding</keyword>
<dbReference type="InterPro" id="IPR042197">
    <property type="entry name" value="Apaf_helical"/>
</dbReference>
<evidence type="ECO:0000256" key="7">
    <source>
        <dbReference type="ARBA" id="ARBA00023054"/>
    </source>
</evidence>
<evidence type="ECO:0000256" key="1">
    <source>
        <dbReference type="ARBA" id="ARBA00008894"/>
    </source>
</evidence>
<dbReference type="Gene3D" id="3.40.50.300">
    <property type="entry name" value="P-loop containing nucleotide triphosphate hydrolases"/>
    <property type="match status" value="1"/>
</dbReference>
<feature type="domain" description="NB-ARC" evidence="8">
    <location>
        <begin position="182"/>
        <end position="339"/>
    </location>
</feature>
<dbReference type="OrthoDB" id="2018467at2759"/>
<dbReference type="EMBL" id="SPHZ02000008">
    <property type="protein sequence ID" value="KAF0903856.1"/>
    <property type="molecule type" value="Genomic_DNA"/>
</dbReference>
<evidence type="ECO:0000259" key="10">
    <source>
        <dbReference type="Pfam" id="PF23559"/>
    </source>
</evidence>
<dbReference type="InterPro" id="IPR002182">
    <property type="entry name" value="NB-ARC"/>
</dbReference>
<dbReference type="Gene3D" id="3.80.10.10">
    <property type="entry name" value="Ribonuclease Inhibitor"/>
    <property type="match status" value="2"/>
</dbReference>
<protein>
    <submittedName>
        <fullName evidence="12">Uncharacterized protein</fullName>
    </submittedName>
</protein>
<dbReference type="EMBL" id="SPHZ02000008">
    <property type="protein sequence ID" value="KAF0903855.1"/>
    <property type="molecule type" value="Genomic_DNA"/>
</dbReference>
<name>A0A6G1CUL1_9ORYZ</name>